<organism evidence="2 4">
    <name type="scientific">Shewanella fidelis</name>
    <dbReference type="NCBI Taxonomy" id="173509"/>
    <lineage>
        <taxon>Bacteria</taxon>
        <taxon>Pseudomonadati</taxon>
        <taxon>Pseudomonadota</taxon>
        <taxon>Gammaproteobacteria</taxon>
        <taxon>Alteromonadales</taxon>
        <taxon>Shewanellaceae</taxon>
        <taxon>Shewanella</taxon>
    </lineage>
</organism>
<name>A0AAW8NGY2_9GAMM</name>
<dbReference type="Proteomes" id="UP001259340">
    <property type="component" value="Unassembled WGS sequence"/>
</dbReference>
<evidence type="ECO:0000313" key="2">
    <source>
        <dbReference type="EMBL" id="MDR8522142.1"/>
    </source>
</evidence>
<reference evidence="2" key="2">
    <citation type="submission" date="2022-11" db="EMBL/GenBank/DDBJ databases">
        <title>Prophages regulate Shewanella fidelis motility and biofilm formation: implications for gut colonization dynamics in Ciona robusta.</title>
        <authorList>
            <person name="Natarajan O."/>
            <person name="Gibboney S.L."/>
            <person name="Young M.N."/>
            <person name="Lim S.J."/>
            <person name="Pluta N."/>
            <person name="Atkinson C.G.F."/>
            <person name="Leigh B.A."/>
            <person name="Liberti A."/>
            <person name="Kees E."/>
            <person name="Breitbart M."/>
            <person name="Gralnick J."/>
            <person name="Dishaw L.J."/>
        </authorList>
    </citation>
    <scope>NUCLEOTIDE SEQUENCE</scope>
    <source>
        <strain evidence="2">3313</strain>
    </source>
</reference>
<dbReference type="AlphaFoldDB" id="A0AAW8NGY2"/>
<dbReference type="NCBIfam" id="TIGR03505">
    <property type="entry name" value="FimV_core"/>
    <property type="match status" value="1"/>
</dbReference>
<proteinExistence type="predicted"/>
<keyword evidence="5" id="KW-1185">Reference proteome</keyword>
<gene>
    <name evidence="2" type="ORF">OS133_00310</name>
    <name evidence="3" type="ORF">OS134_13650</name>
</gene>
<accession>A0AAW8NGY2</accession>
<feature type="chain" id="PRO_5043420772" evidence="1">
    <location>
        <begin position="20"/>
        <end position="252"/>
    </location>
</feature>
<dbReference type="EMBL" id="JAPMLD010000005">
    <property type="protein sequence ID" value="MDW4825107.1"/>
    <property type="molecule type" value="Genomic_DNA"/>
</dbReference>
<sequence>MKRMILALVVFFICTSAHAQVSHISINKRLFELGQHPSLKLNIVSSHNSFNKVQFSIRQADGEERLVSEPITGFMLRVSGINQVTDKKAVLVVKEYRVNRWYQVKVISLFDEDMPESAMDSHYTADRLTPTKQGTQVSDAVLADNELAVALGWREDSSAAKQVNTTAAIAETCLLAFNGKESLWRVANRHAGVWGISPYGAMLAIFETNPKAFNQQSIHGLKADARLVCPTADTLAKYSNPTTSEQQFSAME</sequence>
<comment type="caution">
    <text evidence="2">The sequence shown here is derived from an EMBL/GenBank/DDBJ whole genome shotgun (WGS) entry which is preliminary data.</text>
</comment>
<evidence type="ECO:0000313" key="4">
    <source>
        <dbReference type="Proteomes" id="UP001259340"/>
    </source>
</evidence>
<keyword evidence="1" id="KW-0732">Signal</keyword>
<evidence type="ECO:0000313" key="5">
    <source>
        <dbReference type="Proteomes" id="UP001271263"/>
    </source>
</evidence>
<dbReference type="InterPro" id="IPR020012">
    <property type="entry name" value="LysM_FimV"/>
</dbReference>
<feature type="signal peptide" evidence="1">
    <location>
        <begin position="1"/>
        <end position="19"/>
    </location>
</feature>
<dbReference type="EMBL" id="JAPMLE010000001">
    <property type="protein sequence ID" value="MDR8522142.1"/>
    <property type="molecule type" value="Genomic_DNA"/>
</dbReference>
<protein>
    <submittedName>
        <fullName evidence="2">Uncharacterized protein</fullName>
    </submittedName>
</protein>
<dbReference type="RefSeq" id="WP_310653628.1">
    <property type="nucleotide sequence ID" value="NZ_JAPMLA010000006.1"/>
</dbReference>
<dbReference type="Proteomes" id="UP001271263">
    <property type="component" value="Unassembled WGS sequence"/>
</dbReference>
<evidence type="ECO:0000313" key="3">
    <source>
        <dbReference type="EMBL" id="MDW4825107.1"/>
    </source>
</evidence>
<evidence type="ECO:0000256" key="1">
    <source>
        <dbReference type="SAM" id="SignalP"/>
    </source>
</evidence>
<reference evidence="3 5" key="1">
    <citation type="journal article" date="2022" name="bioRxiv">
        <title>Prophages regulate Shewanella fidelis 3313 motility and biofilm formation: implications for gut colonization dynamics in Ciona robusta.</title>
        <authorList>
            <person name="Natarajan O."/>
            <person name="Gibboney S.L."/>
            <person name="Young M.N."/>
            <person name="Lim S.J."/>
            <person name="Pluta N."/>
            <person name="Atkinson C.G."/>
            <person name="Leigh B.A."/>
            <person name="Liberti A."/>
            <person name="Kees E.D."/>
            <person name="Breitbart M."/>
            <person name="Gralnick J.A."/>
            <person name="Dishaw L.J."/>
        </authorList>
    </citation>
    <scope>NUCLEOTIDE SEQUENCE [LARGE SCALE GENOMIC DNA]</scope>
    <source>
        <strain evidence="3 5">JG4066</strain>
    </source>
</reference>